<reference evidence="3 4" key="1">
    <citation type="submission" date="2021-02" db="EMBL/GenBank/DDBJ databases">
        <title>Alicyclobacillus curvatus sp. nov. and Alicyclobacillus mengziensis sp. nov., two acidophilic bacteria isolated from acid mine drainage.</title>
        <authorList>
            <person name="Huang Y."/>
        </authorList>
    </citation>
    <scope>NUCLEOTIDE SEQUENCE [LARGE SCALE GENOMIC DNA]</scope>
    <source>
        <strain evidence="3 4">S30H14</strain>
    </source>
</reference>
<keyword evidence="2" id="KW-0812">Transmembrane</keyword>
<feature type="region of interest" description="Disordered" evidence="1">
    <location>
        <begin position="73"/>
        <end position="98"/>
    </location>
</feature>
<accession>A0A9X7VUT4</accession>
<dbReference type="Proteomes" id="UP000663505">
    <property type="component" value="Chromosome"/>
</dbReference>
<evidence type="ECO:0000313" key="4">
    <source>
        <dbReference type="Proteomes" id="UP000663505"/>
    </source>
</evidence>
<evidence type="ECO:0000313" key="3">
    <source>
        <dbReference type="EMBL" id="QSO45506.1"/>
    </source>
</evidence>
<keyword evidence="2" id="KW-0472">Membrane</keyword>
<sequence>MSTVQLSIVMLLAIFAAMLLGYATGRRAGIKQGRQMGTAQAPLSLRRQALQSGQCPICDSVYETELWQVVTASDTDGEYGPEREQPVDTSGTMMAKHR</sequence>
<protein>
    <submittedName>
        <fullName evidence="3">Uncharacterized protein</fullName>
    </submittedName>
</protein>
<feature type="transmembrane region" description="Helical" evidence="2">
    <location>
        <begin position="6"/>
        <end position="25"/>
    </location>
</feature>
<dbReference type="AlphaFoldDB" id="A0A9X7VUT4"/>
<dbReference type="RefSeq" id="WP_206654874.1">
    <property type="nucleotide sequence ID" value="NZ_CP071182.1"/>
</dbReference>
<dbReference type="KEGG" id="afx:JZ786_13070"/>
<gene>
    <name evidence="3" type="ORF">JZ786_13070</name>
</gene>
<name>A0A9X7VUT4_9BACL</name>
<keyword evidence="4" id="KW-1185">Reference proteome</keyword>
<dbReference type="EMBL" id="CP071182">
    <property type="protein sequence ID" value="QSO45506.1"/>
    <property type="molecule type" value="Genomic_DNA"/>
</dbReference>
<proteinExistence type="predicted"/>
<organism evidence="3 4">
    <name type="scientific">Alicyclobacillus mengziensis</name>
    <dbReference type="NCBI Taxonomy" id="2931921"/>
    <lineage>
        <taxon>Bacteria</taxon>
        <taxon>Bacillati</taxon>
        <taxon>Bacillota</taxon>
        <taxon>Bacilli</taxon>
        <taxon>Bacillales</taxon>
        <taxon>Alicyclobacillaceae</taxon>
        <taxon>Alicyclobacillus</taxon>
    </lineage>
</organism>
<evidence type="ECO:0000256" key="2">
    <source>
        <dbReference type="SAM" id="Phobius"/>
    </source>
</evidence>
<keyword evidence="2" id="KW-1133">Transmembrane helix</keyword>
<evidence type="ECO:0000256" key="1">
    <source>
        <dbReference type="SAM" id="MobiDB-lite"/>
    </source>
</evidence>